<proteinExistence type="predicted"/>
<evidence type="ECO:0008006" key="3">
    <source>
        <dbReference type="Google" id="ProtNLM"/>
    </source>
</evidence>
<protein>
    <recommendedName>
        <fullName evidence="3">Integrase</fullName>
    </recommendedName>
</protein>
<dbReference type="Proteomes" id="UP001500909">
    <property type="component" value="Unassembled WGS sequence"/>
</dbReference>
<comment type="caution">
    <text evidence="1">The sequence shown here is derived from an EMBL/GenBank/DDBJ whole genome shotgun (WGS) entry which is preliminary data.</text>
</comment>
<evidence type="ECO:0000313" key="2">
    <source>
        <dbReference type="Proteomes" id="UP001500909"/>
    </source>
</evidence>
<evidence type="ECO:0000313" key="1">
    <source>
        <dbReference type="EMBL" id="GAA0471286.1"/>
    </source>
</evidence>
<gene>
    <name evidence="1" type="ORF">GCM10010361_39280</name>
</gene>
<organism evidence="1 2">
    <name type="scientific">Streptomyces olivaceiscleroticus</name>
    <dbReference type="NCBI Taxonomy" id="68245"/>
    <lineage>
        <taxon>Bacteria</taxon>
        <taxon>Bacillati</taxon>
        <taxon>Actinomycetota</taxon>
        <taxon>Actinomycetes</taxon>
        <taxon>Kitasatosporales</taxon>
        <taxon>Streptomycetaceae</taxon>
        <taxon>Streptomyces</taxon>
    </lineage>
</organism>
<reference evidence="1 2" key="1">
    <citation type="journal article" date="2019" name="Int. J. Syst. Evol. Microbiol.">
        <title>The Global Catalogue of Microorganisms (GCM) 10K type strain sequencing project: providing services to taxonomists for standard genome sequencing and annotation.</title>
        <authorList>
            <consortium name="The Broad Institute Genomics Platform"/>
            <consortium name="The Broad Institute Genome Sequencing Center for Infectious Disease"/>
            <person name="Wu L."/>
            <person name="Ma J."/>
        </authorList>
    </citation>
    <scope>NUCLEOTIDE SEQUENCE [LARGE SCALE GENOMIC DNA]</scope>
    <source>
        <strain evidence="1 2">JCM 4805</strain>
    </source>
</reference>
<sequence length="118" mass="13345">MLARLRGITWDDDVNVSLLHARSTLAPATLDGRGRITYYAKISEGFPRSSPRGIVRRRVIGNAEETHDEAFTRNLRWEPTEYLRLHELGHNDIDHVEISEAEAAAFIETTTEKLTGNS</sequence>
<keyword evidence="2" id="KW-1185">Reference proteome</keyword>
<accession>A0ABN1AA05</accession>
<name>A0ABN1AA05_9ACTN</name>
<dbReference type="EMBL" id="BAAABY010000028">
    <property type="protein sequence ID" value="GAA0471286.1"/>
    <property type="molecule type" value="Genomic_DNA"/>
</dbReference>